<dbReference type="KEGG" id="cter:A606_09400"/>
<evidence type="ECO:0000313" key="2">
    <source>
        <dbReference type="Proteomes" id="UP000014809"/>
    </source>
</evidence>
<dbReference type="RefSeq" id="WP_020441875.1">
    <property type="nucleotide sequence ID" value="NC_021663.1"/>
</dbReference>
<protein>
    <submittedName>
        <fullName evidence="1">Uncharacterized protein</fullName>
    </submittedName>
</protein>
<dbReference type="STRING" id="1200352.A606_09400"/>
<dbReference type="EMBL" id="CP003696">
    <property type="protein sequence ID" value="AGP31519.1"/>
    <property type="molecule type" value="Genomic_DNA"/>
</dbReference>
<dbReference type="Proteomes" id="UP000014809">
    <property type="component" value="Chromosome"/>
</dbReference>
<dbReference type="HOGENOM" id="CLU_2259040_0_0_11"/>
<evidence type="ECO:0000313" key="1">
    <source>
        <dbReference type="EMBL" id="AGP31519.1"/>
    </source>
</evidence>
<reference evidence="1 2" key="1">
    <citation type="submission" date="2012-06" db="EMBL/GenBank/DDBJ databases">
        <title>Complete genome sequence of Corynebacterium terpenotabidum Y-11 (=DSM 44721).</title>
        <authorList>
            <person name="Ruckert C."/>
            <person name="Albersmeier A."/>
            <person name="Al-Dilaimi A."/>
            <person name="Szczepanowski R."/>
            <person name="Kalinowski J."/>
        </authorList>
    </citation>
    <scope>NUCLEOTIDE SEQUENCE [LARGE SCALE GENOMIC DNA]</scope>
    <source>
        <strain evidence="1 2">Y-11</strain>
    </source>
</reference>
<proteinExistence type="predicted"/>
<sequence>MADTGMFKRNAPTGVSWVQIADSLFYHRYPNKEWKPRRSMVKIASQVDHKNPQPYDVSLIVDGNVRLKLTDEGARAMAEALILAADARRRYVEERGDDAAEND</sequence>
<organism evidence="1 2">
    <name type="scientific">Corynebacterium terpenotabidum Y-11</name>
    <dbReference type="NCBI Taxonomy" id="1200352"/>
    <lineage>
        <taxon>Bacteria</taxon>
        <taxon>Bacillati</taxon>
        <taxon>Actinomycetota</taxon>
        <taxon>Actinomycetes</taxon>
        <taxon>Mycobacteriales</taxon>
        <taxon>Corynebacteriaceae</taxon>
        <taxon>Corynebacterium</taxon>
    </lineage>
</organism>
<dbReference type="PATRIC" id="fig|1200352.3.peg.1912"/>
<name>S4XG18_9CORY</name>
<keyword evidence="2" id="KW-1185">Reference proteome</keyword>
<gene>
    <name evidence="1" type="ORF">A606_09400</name>
</gene>
<dbReference type="AlphaFoldDB" id="S4XG18"/>
<accession>S4XG18</accession>